<evidence type="ECO:0000256" key="6">
    <source>
        <dbReference type="ARBA" id="ARBA00022840"/>
    </source>
</evidence>
<evidence type="ECO:0000256" key="8">
    <source>
        <dbReference type="ARBA" id="ARBA00039149"/>
    </source>
</evidence>
<comment type="similarity">
    <text evidence="7 10">Belongs to the QueC family.</text>
</comment>
<comment type="function">
    <text evidence="10">Catalyzes the ATP-dependent conversion of 7-carboxy-7-deazaguanine (CDG) to 7-cyano-7-deazaguanine (preQ(0)).</text>
</comment>
<dbReference type="GO" id="GO:0005524">
    <property type="term" value="F:ATP binding"/>
    <property type="evidence" value="ECO:0007669"/>
    <property type="project" value="UniProtKB-UniRule"/>
</dbReference>
<dbReference type="InterPro" id="IPR014729">
    <property type="entry name" value="Rossmann-like_a/b/a_fold"/>
</dbReference>
<gene>
    <name evidence="10 11" type="primary">queC</name>
    <name evidence="11" type="ORF">KSF_070790</name>
</gene>
<evidence type="ECO:0000256" key="3">
    <source>
        <dbReference type="ARBA" id="ARBA00022723"/>
    </source>
</evidence>
<dbReference type="Pfam" id="PF06508">
    <property type="entry name" value="QueC"/>
    <property type="match status" value="1"/>
</dbReference>
<dbReference type="PIRSF" id="PIRSF006293">
    <property type="entry name" value="ExsB"/>
    <property type="match status" value="1"/>
</dbReference>
<dbReference type="RefSeq" id="WP_220207619.1">
    <property type="nucleotide sequence ID" value="NZ_BNJK01000001.1"/>
</dbReference>
<comment type="caution">
    <text evidence="11">The sequence shown here is derived from an EMBL/GenBank/DDBJ whole genome shotgun (WGS) entry which is preliminary data.</text>
</comment>
<dbReference type="EMBL" id="BNJK01000001">
    <property type="protein sequence ID" value="GHO97031.1"/>
    <property type="molecule type" value="Genomic_DNA"/>
</dbReference>
<keyword evidence="2 10" id="KW-0436">Ligase</keyword>
<evidence type="ECO:0000313" key="12">
    <source>
        <dbReference type="Proteomes" id="UP000597444"/>
    </source>
</evidence>
<dbReference type="Proteomes" id="UP000597444">
    <property type="component" value="Unassembled WGS sequence"/>
</dbReference>
<keyword evidence="6 10" id="KW-0067">ATP-binding</keyword>
<dbReference type="PANTHER" id="PTHR42914:SF1">
    <property type="entry name" value="7-CYANO-7-DEAZAGUANINE SYNTHASE"/>
    <property type="match status" value="1"/>
</dbReference>
<dbReference type="CDD" id="cd01995">
    <property type="entry name" value="QueC-like"/>
    <property type="match status" value="1"/>
</dbReference>
<keyword evidence="5 10" id="KW-0862">Zinc</keyword>
<reference evidence="11" key="1">
    <citation type="submission" date="2020-10" db="EMBL/GenBank/DDBJ databases">
        <title>Taxonomic study of unclassified bacteria belonging to the class Ktedonobacteria.</title>
        <authorList>
            <person name="Yabe S."/>
            <person name="Wang C.M."/>
            <person name="Zheng Y."/>
            <person name="Sakai Y."/>
            <person name="Cavaletti L."/>
            <person name="Monciardini P."/>
            <person name="Donadio S."/>
        </authorList>
    </citation>
    <scope>NUCLEOTIDE SEQUENCE</scope>
    <source>
        <strain evidence="11">ID150040</strain>
    </source>
</reference>
<comment type="pathway">
    <text evidence="1 10">Purine metabolism; 7-cyano-7-deazaguanine biosynthesis.</text>
</comment>
<keyword evidence="3 10" id="KW-0479">Metal-binding</keyword>
<keyword evidence="12" id="KW-1185">Reference proteome</keyword>
<evidence type="ECO:0000256" key="1">
    <source>
        <dbReference type="ARBA" id="ARBA00005061"/>
    </source>
</evidence>
<dbReference type="SUPFAM" id="SSF52402">
    <property type="entry name" value="Adenine nucleotide alpha hydrolases-like"/>
    <property type="match status" value="1"/>
</dbReference>
<dbReference type="NCBIfam" id="TIGR00364">
    <property type="entry name" value="7-cyano-7-deazaguanine synthase QueC"/>
    <property type="match status" value="1"/>
</dbReference>
<evidence type="ECO:0000256" key="4">
    <source>
        <dbReference type="ARBA" id="ARBA00022741"/>
    </source>
</evidence>
<keyword evidence="4 10" id="KW-0547">Nucleotide-binding</keyword>
<sequence length="257" mass="28430">MSITVNRDRAVLIVSGGMDSCVLSHYYAAAGFNLHLLSFDYGQKHVKELTYAEKYISDLRQRYSSGPKPLEIKHTVIELPISRLLTDSDSALINQGVKMPHGHYTDDSMKATVVPYRNPNMLLQAATVAWNEKAPIVAYAAHQGDYAQYPDCREVFVNAFDAMLSAAMNTTEIHVVSPFMHFTKAQIARLGASLNVPFELTWSCYEGGNEGHGDTHCGACGTCVERYESFKNAGVVDPTKYAEDPDKYLHIAGKQEG</sequence>
<proteinExistence type="inferred from homology"/>
<evidence type="ECO:0000256" key="2">
    <source>
        <dbReference type="ARBA" id="ARBA00022598"/>
    </source>
</evidence>
<keyword evidence="10" id="KW-0671">Queuosine biosynthesis</keyword>
<dbReference type="EC" id="6.3.4.20" evidence="8 10"/>
<dbReference type="GO" id="GO:0008270">
    <property type="term" value="F:zinc ion binding"/>
    <property type="evidence" value="ECO:0007669"/>
    <property type="project" value="UniProtKB-UniRule"/>
</dbReference>
<comment type="cofactor">
    <cofactor evidence="10">
        <name>Zn(2+)</name>
        <dbReference type="ChEBI" id="CHEBI:29105"/>
    </cofactor>
    <text evidence="10">Binds 1 zinc ion per subunit.</text>
</comment>
<evidence type="ECO:0000256" key="5">
    <source>
        <dbReference type="ARBA" id="ARBA00022833"/>
    </source>
</evidence>
<evidence type="ECO:0000256" key="9">
    <source>
        <dbReference type="ARBA" id="ARBA00047890"/>
    </source>
</evidence>
<evidence type="ECO:0000256" key="10">
    <source>
        <dbReference type="HAMAP-Rule" id="MF_01633"/>
    </source>
</evidence>
<dbReference type="Gene3D" id="3.40.50.620">
    <property type="entry name" value="HUPs"/>
    <property type="match status" value="1"/>
</dbReference>
<evidence type="ECO:0000313" key="11">
    <source>
        <dbReference type="EMBL" id="GHO97031.1"/>
    </source>
</evidence>
<feature type="binding site" evidence="10">
    <location>
        <position position="220"/>
    </location>
    <ligand>
        <name>Zn(2+)</name>
        <dbReference type="ChEBI" id="CHEBI:29105"/>
    </ligand>
</feature>
<evidence type="ECO:0000256" key="7">
    <source>
        <dbReference type="ARBA" id="ARBA00037993"/>
    </source>
</evidence>
<accession>A0A8J3IM24</accession>
<dbReference type="InterPro" id="IPR018317">
    <property type="entry name" value="QueC"/>
</dbReference>
<dbReference type="AlphaFoldDB" id="A0A8J3IM24"/>
<dbReference type="PANTHER" id="PTHR42914">
    <property type="entry name" value="7-CYANO-7-DEAZAGUANINE SYNTHASE"/>
    <property type="match status" value="1"/>
</dbReference>
<feature type="binding site" evidence="10">
    <location>
        <position position="217"/>
    </location>
    <ligand>
        <name>Zn(2+)</name>
        <dbReference type="ChEBI" id="CHEBI:29105"/>
    </ligand>
</feature>
<organism evidence="11 12">
    <name type="scientific">Reticulibacter mediterranei</name>
    <dbReference type="NCBI Taxonomy" id="2778369"/>
    <lineage>
        <taxon>Bacteria</taxon>
        <taxon>Bacillati</taxon>
        <taxon>Chloroflexota</taxon>
        <taxon>Ktedonobacteria</taxon>
        <taxon>Ktedonobacterales</taxon>
        <taxon>Reticulibacteraceae</taxon>
        <taxon>Reticulibacter</taxon>
    </lineage>
</organism>
<dbReference type="GO" id="GO:0016879">
    <property type="term" value="F:ligase activity, forming carbon-nitrogen bonds"/>
    <property type="evidence" value="ECO:0007669"/>
    <property type="project" value="UniProtKB-UniRule"/>
</dbReference>
<name>A0A8J3IM24_9CHLR</name>
<dbReference type="GO" id="GO:0008616">
    <property type="term" value="P:tRNA queuosine(34) biosynthetic process"/>
    <property type="evidence" value="ECO:0007669"/>
    <property type="project" value="UniProtKB-UniRule"/>
</dbReference>
<feature type="binding site" evidence="10">
    <location>
        <position position="223"/>
    </location>
    <ligand>
        <name>Zn(2+)</name>
        <dbReference type="ChEBI" id="CHEBI:29105"/>
    </ligand>
</feature>
<comment type="catalytic activity">
    <reaction evidence="9 10">
        <text>7-carboxy-7-carbaguanine + NH4(+) + 2 ATP = 7-cyano-7-carbaguanine + 2 AMP + 2 diphosphate + 2 H(+)</text>
        <dbReference type="Rhea" id="RHEA:27982"/>
        <dbReference type="ChEBI" id="CHEBI:15378"/>
        <dbReference type="ChEBI" id="CHEBI:28938"/>
        <dbReference type="ChEBI" id="CHEBI:30616"/>
        <dbReference type="ChEBI" id="CHEBI:33019"/>
        <dbReference type="ChEBI" id="CHEBI:45075"/>
        <dbReference type="ChEBI" id="CHEBI:61036"/>
        <dbReference type="ChEBI" id="CHEBI:456215"/>
        <dbReference type="EC" id="6.3.4.20"/>
    </reaction>
</comment>
<feature type="binding site" evidence="10">
    <location>
        <begin position="14"/>
        <end position="24"/>
    </location>
    <ligand>
        <name>ATP</name>
        <dbReference type="ChEBI" id="CHEBI:30616"/>
    </ligand>
</feature>
<protein>
    <recommendedName>
        <fullName evidence="8 10">7-cyano-7-deazaguanine synthase</fullName>
        <ecNumber evidence="8 10">6.3.4.20</ecNumber>
    </recommendedName>
    <alternativeName>
        <fullName evidence="10">7-cyano-7-carbaguanine synthase</fullName>
    </alternativeName>
    <alternativeName>
        <fullName evidence="10">PreQ(0) synthase</fullName>
    </alternativeName>
    <alternativeName>
        <fullName evidence="10">Queuosine biosynthesis protein QueC</fullName>
    </alternativeName>
</protein>
<dbReference type="HAMAP" id="MF_01633">
    <property type="entry name" value="QueC"/>
    <property type="match status" value="1"/>
</dbReference>
<dbReference type="UniPathway" id="UPA00391"/>
<feature type="binding site" evidence="10">
    <location>
        <position position="204"/>
    </location>
    <ligand>
        <name>Zn(2+)</name>
        <dbReference type="ChEBI" id="CHEBI:29105"/>
    </ligand>
</feature>